<sequence length="165" mass="19450">MADNSDVCSVQPVIIKDLEFYRKLDEYYLAKPKKKPYSRKKARSIIEEIKIAKDKKNSKEGREYHLLSTYDVMTIGNKTHLIRKSEDVKKIEYIVSYEDIYERIYDIHIAKTGQDIYERIYDIHIVKTGHDGRSKMEQAFAAKFQIPRPALEIFLTCPRPALEIF</sequence>
<dbReference type="Proteomes" id="UP001458880">
    <property type="component" value="Unassembled WGS sequence"/>
</dbReference>
<gene>
    <name evidence="1" type="ORF">QE152_g6092</name>
</gene>
<evidence type="ECO:0000313" key="2">
    <source>
        <dbReference type="Proteomes" id="UP001458880"/>
    </source>
</evidence>
<protein>
    <submittedName>
        <fullName evidence="1">Uncharacterized protein</fullName>
    </submittedName>
</protein>
<name>A0AAW1MIA4_POPJA</name>
<keyword evidence="2" id="KW-1185">Reference proteome</keyword>
<evidence type="ECO:0000313" key="1">
    <source>
        <dbReference type="EMBL" id="KAK9746453.1"/>
    </source>
</evidence>
<proteinExistence type="predicted"/>
<reference evidence="1 2" key="1">
    <citation type="journal article" date="2024" name="BMC Genomics">
        <title>De novo assembly and annotation of Popillia japonica's genome with initial clues to its potential as an invasive pest.</title>
        <authorList>
            <person name="Cucini C."/>
            <person name="Boschi S."/>
            <person name="Funari R."/>
            <person name="Cardaioli E."/>
            <person name="Iannotti N."/>
            <person name="Marturano G."/>
            <person name="Paoli F."/>
            <person name="Bruttini M."/>
            <person name="Carapelli A."/>
            <person name="Frati F."/>
            <person name="Nardi F."/>
        </authorList>
    </citation>
    <scope>NUCLEOTIDE SEQUENCE [LARGE SCALE GENOMIC DNA]</scope>
    <source>
        <strain evidence="1">DMR45628</strain>
    </source>
</reference>
<dbReference type="AlphaFoldDB" id="A0AAW1MIA4"/>
<accession>A0AAW1MIA4</accession>
<organism evidence="1 2">
    <name type="scientific">Popillia japonica</name>
    <name type="common">Japanese beetle</name>
    <dbReference type="NCBI Taxonomy" id="7064"/>
    <lineage>
        <taxon>Eukaryota</taxon>
        <taxon>Metazoa</taxon>
        <taxon>Ecdysozoa</taxon>
        <taxon>Arthropoda</taxon>
        <taxon>Hexapoda</taxon>
        <taxon>Insecta</taxon>
        <taxon>Pterygota</taxon>
        <taxon>Neoptera</taxon>
        <taxon>Endopterygota</taxon>
        <taxon>Coleoptera</taxon>
        <taxon>Polyphaga</taxon>
        <taxon>Scarabaeiformia</taxon>
        <taxon>Scarabaeidae</taxon>
        <taxon>Rutelinae</taxon>
        <taxon>Popillia</taxon>
    </lineage>
</organism>
<comment type="caution">
    <text evidence="1">The sequence shown here is derived from an EMBL/GenBank/DDBJ whole genome shotgun (WGS) entry which is preliminary data.</text>
</comment>
<dbReference type="EMBL" id="JASPKY010000039">
    <property type="protein sequence ID" value="KAK9746453.1"/>
    <property type="molecule type" value="Genomic_DNA"/>
</dbReference>